<protein>
    <submittedName>
        <fullName evidence="1">Uncharacterized protein</fullName>
    </submittedName>
</protein>
<proteinExistence type="predicted"/>
<evidence type="ECO:0000313" key="1">
    <source>
        <dbReference type="EMBL" id="AZE47180.1"/>
    </source>
</evidence>
<reference evidence="1 2" key="1">
    <citation type="submission" date="2018-03" db="EMBL/GenBank/DDBJ databases">
        <title>Diversity of phytobeneficial traits revealed by whole-genome analysis of worldwide-isolated phenazine-producing Pseudomonas spp.</title>
        <authorList>
            <person name="Biessy A."/>
            <person name="Novinscak A."/>
            <person name="Blom J."/>
            <person name="Leger G."/>
            <person name="Thomashow L.S."/>
            <person name="Cazorla F.M."/>
            <person name="Josic D."/>
            <person name="Filion M."/>
        </authorList>
    </citation>
    <scope>NUCLEOTIDE SEQUENCE [LARGE SCALE GENOMIC DNA]</scope>
    <source>
        <strain evidence="1 2">B25</strain>
    </source>
</reference>
<gene>
    <name evidence="1" type="ORF">C4K04_1490</name>
</gene>
<dbReference type="AlphaFoldDB" id="A0A3G7TJM1"/>
<evidence type="ECO:0000313" key="2">
    <source>
        <dbReference type="Proteomes" id="UP000268048"/>
    </source>
</evidence>
<dbReference type="Proteomes" id="UP000268048">
    <property type="component" value="Chromosome"/>
</dbReference>
<name>A0A3G7TJM1_9PSED</name>
<dbReference type="RefSeq" id="WP_124319538.1">
    <property type="nucleotide sequence ID" value="NZ_CP027753.1"/>
</dbReference>
<accession>A0A3G7TJM1</accession>
<sequence length="146" mass="16808">MSKTLIEFQDHHQDFLVWTVDEDGIVTESWPYQSDIWGGFKVTNLAELKTGSDVEYLWKGRTGWVKYPVRSVHPLTPVEVSVLQDGTGYVTSTVRGKRVSCTHGYEYPVKRLAEKLFPGRRSNIDRLECVPTGRLHSKWRITPEEV</sequence>
<organism evidence="1 2">
    <name type="scientific">Pseudomonas chlororaphis</name>
    <dbReference type="NCBI Taxonomy" id="587753"/>
    <lineage>
        <taxon>Bacteria</taxon>
        <taxon>Pseudomonadati</taxon>
        <taxon>Pseudomonadota</taxon>
        <taxon>Gammaproteobacteria</taxon>
        <taxon>Pseudomonadales</taxon>
        <taxon>Pseudomonadaceae</taxon>
        <taxon>Pseudomonas</taxon>
    </lineage>
</organism>
<dbReference type="EMBL" id="CP027753">
    <property type="protein sequence ID" value="AZE47180.1"/>
    <property type="molecule type" value="Genomic_DNA"/>
</dbReference>